<dbReference type="Proteomes" id="UP000076858">
    <property type="component" value="Unassembled WGS sequence"/>
</dbReference>
<evidence type="ECO:0000313" key="2">
    <source>
        <dbReference type="Proteomes" id="UP000076858"/>
    </source>
</evidence>
<comment type="caution">
    <text evidence="1">The sequence shown here is derived from an EMBL/GenBank/DDBJ whole genome shotgun (WGS) entry which is preliminary data.</text>
</comment>
<accession>A0A164H4T8</accession>
<dbReference type="AlphaFoldDB" id="A0A164H4T8"/>
<reference evidence="1 2" key="1">
    <citation type="submission" date="2016-03" db="EMBL/GenBank/DDBJ databases">
        <title>EvidentialGene: Evidence-directed Construction of Genes on Genomes.</title>
        <authorList>
            <person name="Gilbert D.G."/>
            <person name="Choi J.-H."/>
            <person name="Mockaitis K."/>
            <person name="Colbourne J."/>
            <person name="Pfrender M."/>
        </authorList>
    </citation>
    <scope>NUCLEOTIDE SEQUENCE [LARGE SCALE GENOMIC DNA]</scope>
    <source>
        <strain evidence="1 2">Xinb3</strain>
        <tissue evidence="1">Complete organism</tissue>
    </source>
</reference>
<keyword evidence="2" id="KW-1185">Reference proteome</keyword>
<proteinExistence type="predicted"/>
<name>A0A164H4T8_9CRUS</name>
<protein>
    <submittedName>
        <fullName evidence="1">Uncharacterized protein</fullName>
    </submittedName>
</protein>
<evidence type="ECO:0000313" key="1">
    <source>
        <dbReference type="EMBL" id="KZR99708.1"/>
    </source>
</evidence>
<sequence>MLSSTCNSSHHQRKRYGYQRYPVKISKFLKVFSPKKTKQFQKWCLHHFSLCFLRGQKHVQNQRSEKVFRLNIPILINRLMRNLPQTQQTRSTRIHRSSNVRMREYQTLALLHSFIWRQRHLNTNCVH</sequence>
<organism evidence="1 2">
    <name type="scientific">Daphnia magna</name>
    <dbReference type="NCBI Taxonomy" id="35525"/>
    <lineage>
        <taxon>Eukaryota</taxon>
        <taxon>Metazoa</taxon>
        <taxon>Ecdysozoa</taxon>
        <taxon>Arthropoda</taxon>
        <taxon>Crustacea</taxon>
        <taxon>Branchiopoda</taxon>
        <taxon>Diplostraca</taxon>
        <taxon>Cladocera</taxon>
        <taxon>Anomopoda</taxon>
        <taxon>Daphniidae</taxon>
        <taxon>Daphnia</taxon>
    </lineage>
</organism>
<dbReference type="EMBL" id="LRGB01012888">
    <property type="protein sequence ID" value="KZR99708.1"/>
    <property type="molecule type" value="Genomic_DNA"/>
</dbReference>
<gene>
    <name evidence="1" type="ORF">APZ42_004328</name>
</gene>